<dbReference type="AlphaFoldDB" id="A0A5A9Z712"/>
<protein>
    <submittedName>
        <fullName evidence="1">DUF1203 domain-containing protein</fullName>
    </submittedName>
</protein>
<organism evidence="1 2">
    <name type="scientific">Aquicoccus porphyridii</name>
    <dbReference type="NCBI Taxonomy" id="1852029"/>
    <lineage>
        <taxon>Bacteria</taxon>
        <taxon>Pseudomonadati</taxon>
        <taxon>Pseudomonadota</taxon>
        <taxon>Alphaproteobacteria</taxon>
        <taxon>Rhodobacterales</taxon>
        <taxon>Paracoccaceae</taxon>
        <taxon>Aquicoccus</taxon>
    </lineage>
</organism>
<keyword evidence="2" id="KW-1185">Reference proteome</keyword>
<dbReference type="PIRSF" id="PIRSF034110">
    <property type="entry name" value="DUF1203"/>
    <property type="match status" value="1"/>
</dbReference>
<dbReference type="InterPro" id="IPR009593">
    <property type="entry name" value="DUF1203"/>
</dbReference>
<reference evidence="1 2" key="1">
    <citation type="submission" date="2019-07" db="EMBL/GenBank/DDBJ databases">
        <title>Aquicoccus porphyridii gen. nov., sp. nov., isolated from a small marine red alga, Porphyridium marinum.</title>
        <authorList>
            <person name="Liu L."/>
        </authorList>
    </citation>
    <scope>NUCLEOTIDE SEQUENCE [LARGE SCALE GENOMIC DNA]</scope>
    <source>
        <strain evidence="1 2">L1 8-17</strain>
    </source>
</reference>
<dbReference type="EMBL" id="VINQ01000011">
    <property type="protein sequence ID" value="KAA0912954.1"/>
    <property type="molecule type" value="Genomic_DNA"/>
</dbReference>
<dbReference type="RefSeq" id="WP_111364495.1">
    <property type="nucleotide sequence ID" value="NZ_JASHJG010000020.1"/>
</dbReference>
<gene>
    <name evidence="1" type="ORF">FLO80_14080</name>
</gene>
<accession>A0A5A9Z712</accession>
<sequence>MQIRFLPIPTETVRAYRQGTPDIYGNPPERVTCTSDGAPCRHCLDYIPVGAEMLILAYSPFGARQPYAETGPIFLCAHDCRAFDPADGVPPIFRDHPMLIRAYGENERILYGTGAVVPPERLETECAARLDSDQVAFVHVRSSTNNCFQARVE</sequence>
<name>A0A5A9Z712_9RHOB</name>
<comment type="caution">
    <text evidence="1">The sequence shown here is derived from an EMBL/GenBank/DDBJ whole genome shotgun (WGS) entry which is preliminary data.</text>
</comment>
<proteinExistence type="predicted"/>
<evidence type="ECO:0000313" key="1">
    <source>
        <dbReference type="EMBL" id="KAA0912954.1"/>
    </source>
</evidence>
<evidence type="ECO:0000313" key="2">
    <source>
        <dbReference type="Proteomes" id="UP000325291"/>
    </source>
</evidence>
<dbReference type="Pfam" id="PF06718">
    <property type="entry name" value="DUF1203"/>
    <property type="match status" value="1"/>
</dbReference>
<dbReference type="Proteomes" id="UP000325291">
    <property type="component" value="Unassembled WGS sequence"/>
</dbReference>